<reference evidence="1" key="1">
    <citation type="journal article" date="2020" name="Stud. Mycol.">
        <title>101 Dothideomycetes genomes: a test case for predicting lifestyles and emergence of pathogens.</title>
        <authorList>
            <person name="Haridas S."/>
            <person name="Albert R."/>
            <person name="Binder M."/>
            <person name="Bloem J."/>
            <person name="Labutti K."/>
            <person name="Salamov A."/>
            <person name="Andreopoulos B."/>
            <person name="Baker S."/>
            <person name="Barry K."/>
            <person name="Bills G."/>
            <person name="Bluhm B."/>
            <person name="Cannon C."/>
            <person name="Castanera R."/>
            <person name="Culley D."/>
            <person name="Daum C."/>
            <person name="Ezra D."/>
            <person name="Gonzalez J."/>
            <person name="Henrissat B."/>
            <person name="Kuo A."/>
            <person name="Liang C."/>
            <person name="Lipzen A."/>
            <person name="Lutzoni F."/>
            <person name="Magnuson J."/>
            <person name="Mondo S."/>
            <person name="Nolan M."/>
            <person name="Ohm R."/>
            <person name="Pangilinan J."/>
            <person name="Park H.-J."/>
            <person name="Ramirez L."/>
            <person name="Alfaro M."/>
            <person name="Sun H."/>
            <person name="Tritt A."/>
            <person name="Yoshinaga Y."/>
            <person name="Zwiers L.-H."/>
            <person name="Turgeon B."/>
            <person name="Goodwin S."/>
            <person name="Spatafora J."/>
            <person name="Crous P."/>
            <person name="Grigoriev I."/>
        </authorList>
    </citation>
    <scope>NUCLEOTIDE SEQUENCE</scope>
    <source>
        <strain evidence="1">ATCC 200398</strain>
    </source>
</reference>
<keyword evidence="2" id="KW-1185">Reference proteome</keyword>
<name>A0ACB6QKI9_9PLEO</name>
<accession>A0ACB6QKI9</accession>
<sequence length="525" mass="56353">MKTNEMATQFKNGSTVLTTSLYSPSPSPKVENAVEAPIHNPVPSAESSNQSMMSFKTAATSVSSIFSHDSATNTVETTPTPSYRGSSDSKPPSTSSLIRVSEDAHPDAGLGANVDEALERQVQGTRDKNGSELLSSLSKEQKSSSAGGTTSSNPGVITREDKAYQAVQTSPTNSNVPHVPQSEVKHVQSQEDERIKASPSIPAPGNKKEASSSISSQIKGKTPPVGSPGKNRNPASSLEQKKFGSPSFQKKPSFIKRLGHFFQVTSSNPDDGGIRTTPPTKSPASALYSPSTRRQPRRLSPQPAGMQQWQTYTPQERRPSRRSRRGMQTDASGNQIYIPRYASRAHAQSNRAGLQYVRRGAIDSRPRKKTKPRRGVERVYRPGSPEPQSSSIARSRVNGGSDAAVSEAGPPLAKGRALVKEDSEPEENSSIPFESKGRQDSVIADEGTLVNKTTDQPGEGNSKPSLLQSTTQRGCITAGAEKQCNPTASSQEQYQPPQTSETNRSKNTSASKSRQRSHPKPPPSP</sequence>
<evidence type="ECO:0000313" key="2">
    <source>
        <dbReference type="Proteomes" id="UP000799755"/>
    </source>
</evidence>
<dbReference type="EMBL" id="MU003520">
    <property type="protein sequence ID" value="KAF2467503.1"/>
    <property type="molecule type" value="Genomic_DNA"/>
</dbReference>
<dbReference type="Proteomes" id="UP000799755">
    <property type="component" value="Unassembled WGS sequence"/>
</dbReference>
<protein>
    <submittedName>
        <fullName evidence="1">Uncharacterized protein</fullName>
    </submittedName>
</protein>
<proteinExistence type="predicted"/>
<evidence type="ECO:0000313" key="1">
    <source>
        <dbReference type="EMBL" id="KAF2467503.1"/>
    </source>
</evidence>
<organism evidence="1 2">
    <name type="scientific">Lindgomyces ingoldianus</name>
    <dbReference type="NCBI Taxonomy" id="673940"/>
    <lineage>
        <taxon>Eukaryota</taxon>
        <taxon>Fungi</taxon>
        <taxon>Dikarya</taxon>
        <taxon>Ascomycota</taxon>
        <taxon>Pezizomycotina</taxon>
        <taxon>Dothideomycetes</taxon>
        <taxon>Pleosporomycetidae</taxon>
        <taxon>Pleosporales</taxon>
        <taxon>Lindgomycetaceae</taxon>
        <taxon>Lindgomyces</taxon>
    </lineage>
</organism>
<gene>
    <name evidence="1" type="ORF">BDR25DRAFT_63057</name>
</gene>
<comment type="caution">
    <text evidence="1">The sequence shown here is derived from an EMBL/GenBank/DDBJ whole genome shotgun (WGS) entry which is preliminary data.</text>
</comment>